<feature type="transmembrane region" description="Helical" evidence="3">
    <location>
        <begin position="541"/>
        <end position="565"/>
    </location>
</feature>
<protein>
    <recommendedName>
        <fullName evidence="6">Nineteen complex-related protein 2-domain-containing protein</fullName>
    </recommendedName>
</protein>
<feature type="region of interest" description="Disordered" evidence="2">
    <location>
        <begin position="260"/>
        <end position="310"/>
    </location>
</feature>
<dbReference type="Pfam" id="PF15458">
    <property type="entry name" value="NTR2"/>
    <property type="match status" value="1"/>
</dbReference>
<dbReference type="PANTHER" id="PTHR42101:SF1">
    <property type="entry name" value="LOW TEMPERATURE REQUIREMENT A"/>
    <property type="match status" value="1"/>
</dbReference>
<feature type="transmembrane region" description="Helical" evidence="3">
    <location>
        <begin position="954"/>
        <end position="976"/>
    </location>
</feature>
<feature type="transmembrane region" description="Helical" evidence="3">
    <location>
        <begin position="982"/>
        <end position="1001"/>
    </location>
</feature>
<feature type="compositionally biased region" description="Basic residues" evidence="2">
    <location>
        <begin position="43"/>
        <end position="53"/>
    </location>
</feature>
<evidence type="ECO:0008006" key="6">
    <source>
        <dbReference type="Google" id="ProtNLM"/>
    </source>
</evidence>
<dbReference type="GO" id="GO:0071008">
    <property type="term" value="C:U2-type post-mRNA release spliceosomal complex"/>
    <property type="evidence" value="ECO:0007669"/>
    <property type="project" value="InterPro"/>
</dbReference>
<comment type="caution">
    <text evidence="4">The sequence shown here is derived from an EMBL/GenBank/DDBJ whole genome shotgun (WGS) entry which is preliminary data.</text>
</comment>
<dbReference type="EMBL" id="PDNA01000074">
    <property type="protein sequence ID" value="PGH16359.1"/>
    <property type="molecule type" value="Genomic_DNA"/>
</dbReference>
<keyword evidence="5" id="KW-1185">Reference proteome</keyword>
<feature type="region of interest" description="Disordered" evidence="2">
    <location>
        <begin position="1"/>
        <end position="149"/>
    </location>
</feature>
<dbReference type="InterPro" id="IPR010640">
    <property type="entry name" value="Low_temperature_requirement_A"/>
</dbReference>
<keyword evidence="1" id="KW-0175">Coiled coil</keyword>
<evidence type="ECO:0000313" key="5">
    <source>
        <dbReference type="Proteomes" id="UP000224634"/>
    </source>
</evidence>
<dbReference type="GO" id="GO:0000390">
    <property type="term" value="P:spliceosomal complex disassembly"/>
    <property type="evidence" value="ECO:0007669"/>
    <property type="project" value="InterPro"/>
</dbReference>
<reference evidence="4 5" key="1">
    <citation type="submission" date="2017-10" db="EMBL/GenBank/DDBJ databases">
        <title>Comparative genomics in systemic dimorphic fungi from Ajellomycetaceae.</title>
        <authorList>
            <person name="Munoz J.F."/>
            <person name="Mcewen J.G."/>
            <person name="Clay O.K."/>
            <person name="Cuomo C.A."/>
        </authorList>
    </citation>
    <scope>NUCLEOTIDE SEQUENCE [LARGE SCALE GENOMIC DNA]</scope>
    <source>
        <strain evidence="4 5">UAMH7299</strain>
    </source>
</reference>
<feature type="compositionally biased region" description="Basic residues" evidence="2">
    <location>
        <begin position="1"/>
        <end position="13"/>
    </location>
</feature>
<dbReference type="InterPro" id="IPR028211">
    <property type="entry name" value="Ntr2"/>
</dbReference>
<evidence type="ECO:0000313" key="4">
    <source>
        <dbReference type="EMBL" id="PGH16359.1"/>
    </source>
</evidence>
<accession>A0A2B7Y5F9</accession>
<dbReference type="AlphaFoldDB" id="A0A2B7Y5F9"/>
<proteinExistence type="predicted"/>
<dbReference type="Proteomes" id="UP000224634">
    <property type="component" value="Unassembled WGS sequence"/>
</dbReference>
<feature type="coiled-coil region" evidence="1">
    <location>
        <begin position="325"/>
        <end position="380"/>
    </location>
</feature>
<evidence type="ECO:0000256" key="3">
    <source>
        <dbReference type="SAM" id="Phobius"/>
    </source>
</evidence>
<feature type="transmembrane region" description="Helical" evidence="3">
    <location>
        <begin position="607"/>
        <end position="631"/>
    </location>
</feature>
<evidence type="ECO:0000256" key="2">
    <source>
        <dbReference type="SAM" id="MobiDB-lite"/>
    </source>
</evidence>
<feature type="transmembrane region" description="Helical" evidence="3">
    <location>
        <begin position="705"/>
        <end position="728"/>
    </location>
</feature>
<feature type="transmembrane region" description="Helical" evidence="3">
    <location>
        <begin position="926"/>
        <end position="947"/>
    </location>
</feature>
<dbReference type="OrthoDB" id="3177213at2759"/>
<sequence>MSTVFFKRRKARKIGAEEEDDSQTSSGPAQLIYEDSEPVIRKPTSKPKQRSKLRLSFDPGEASVADDDRDDSVVITPKRGLGARKNIVGRSGLQRSWTASSDDIPVRSADEGGRPLYNQDYLKELRDSTPSTPKDVGSVQASDDEGGKDLDIAGKFGELAEVYSMPSIIPSQAEIREKKERRARLAKEQDFISLDVEEDEEEEWRLSKKEERLDTRLIRDDEDFAEGFDEFIEDERIALGRKAEKEQLRRHRAEMKDLIDEAEDLSEEDDSEAERKAAYEASQTRAAMDGMSKAHKQLPSRPKTPPKISSLPRLANHLLRLRSSLSAMESSKAQLVHRMEDLRKEKEEIRVREGEIQTLLKEAGDNYERLKAEAGLSQEQVAALPGTNLQNQRGLEDLGTVSEAPSDRLQIDLVLTYRLLFPKPAVHCPLSWHKASLFMTSCSMYIQAILDASLIDVCATMIHQFFLSFTRESTPDYFNSKSPHPRRCVPWIQDPLIRSSGVPRLYRHRDATPIELFFDLFFVANLSTFTATHEINNLEALWSYVGFLSIIWFTWLQVTLFDIRFARDSIFERTCKALQLATMVGFASVGSGFSTRVHDDNVWTFRALSVILAASRLMLSVQYFIAAAFLWREMQLASRRLQFIALIVLGTSVTYTGLYFAFHDQTDTRGPYVWTAWYLLFAVETLAVMLVSCRTPGIGLEDTHLNVRMGLLTLIIIGEGVISITRIVNMTVGNGGWTKWSFVHILGVTTAVYLLWQSYFDIAPRARYGNLRQQIWAQLHFPFHVSLILLSEASQILALTLDVSLKLKYLSETIIFACEPPRPDPTTAIDLLNSTIRDMEIHYDRGALEEKRAIEDILQALRDNPPLCSTDTLPGALNLERSHHLMGNVTASLFASKGIMPAVDNPGSLEGTTLLMMYLKLLAFVYVYYFVVASFVMFFLAIFMYITHQRPLKAYTWIAIATRIFLGVLFLCLIGLTSNFEMTYRFMTSPMIIFTFTLALFTSK</sequence>
<organism evidence="4 5">
    <name type="scientific">Polytolypa hystricis (strain UAMH7299)</name>
    <dbReference type="NCBI Taxonomy" id="1447883"/>
    <lineage>
        <taxon>Eukaryota</taxon>
        <taxon>Fungi</taxon>
        <taxon>Dikarya</taxon>
        <taxon>Ascomycota</taxon>
        <taxon>Pezizomycotina</taxon>
        <taxon>Eurotiomycetes</taxon>
        <taxon>Eurotiomycetidae</taxon>
        <taxon>Onygenales</taxon>
        <taxon>Onygenales incertae sedis</taxon>
        <taxon>Polytolypa</taxon>
    </lineage>
</organism>
<keyword evidence="3" id="KW-0812">Transmembrane</keyword>
<feature type="transmembrane region" description="Helical" evidence="3">
    <location>
        <begin position="674"/>
        <end position="693"/>
    </location>
</feature>
<evidence type="ECO:0000256" key="1">
    <source>
        <dbReference type="SAM" id="Coils"/>
    </source>
</evidence>
<keyword evidence="3" id="KW-1133">Transmembrane helix</keyword>
<dbReference type="Pfam" id="PF06772">
    <property type="entry name" value="LtrA"/>
    <property type="match status" value="1"/>
</dbReference>
<name>A0A2B7Y5F9_POLH7</name>
<feature type="transmembrane region" description="Helical" evidence="3">
    <location>
        <begin position="740"/>
        <end position="760"/>
    </location>
</feature>
<dbReference type="PANTHER" id="PTHR42101">
    <property type="entry name" value="CHROMOSOME 16, WHOLE GENOME SHOTGUN SEQUENCE"/>
    <property type="match status" value="1"/>
</dbReference>
<keyword evidence="3" id="KW-0472">Membrane</keyword>
<feature type="transmembrane region" description="Helical" evidence="3">
    <location>
        <begin position="643"/>
        <end position="662"/>
    </location>
</feature>
<gene>
    <name evidence="4" type="ORF">AJ80_05209</name>
</gene>
<dbReference type="STRING" id="1447883.A0A2B7Y5F9"/>
<feature type="compositionally biased region" description="Acidic residues" evidence="2">
    <location>
        <begin position="260"/>
        <end position="272"/>
    </location>
</feature>
<feature type="compositionally biased region" description="Basic and acidic residues" evidence="2">
    <location>
        <begin position="104"/>
        <end position="113"/>
    </location>
</feature>
<feature type="transmembrane region" description="Helical" evidence="3">
    <location>
        <begin position="577"/>
        <end position="595"/>
    </location>
</feature>